<dbReference type="EnsemblPlants" id="QL08p044828:mrna">
    <property type="protein sequence ID" value="QL08p044828:mrna:CDS:1"/>
    <property type="gene ID" value="QL08p044828"/>
</dbReference>
<dbReference type="OMA" id="SKELWPR"/>
<evidence type="ECO:0000256" key="1">
    <source>
        <dbReference type="SAM" id="Phobius"/>
    </source>
</evidence>
<dbReference type="PANTHER" id="PTHR33726">
    <property type="entry name" value="TRANSMEMBRANE PROTEIN"/>
    <property type="match status" value="1"/>
</dbReference>
<name>A0A7N2R9D5_QUELO</name>
<keyword evidence="1" id="KW-0812">Transmembrane</keyword>
<organism evidence="2 3">
    <name type="scientific">Quercus lobata</name>
    <name type="common">Valley oak</name>
    <dbReference type="NCBI Taxonomy" id="97700"/>
    <lineage>
        <taxon>Eukaryota</taxon>
        <taxon>Viridiplantae</taxon>
        <taxon>Streptophyta</taxon>
        <taxon>Embryophyta</taxon>
        <taxon>Tracheophyta</taxon>
        <taxon>Spermatophyta</taxon>
        <taxon>Magnoliopsida</taxon>
        <taxon>eudicotyledons</taxon>
        <taxon>Gunneridae</taxon>
        <taxon>Pentapetalae</taxon>
        <taxon>rosids</taxon>
        <taxon>fabids</taxon>
        <taxon>Fagales</taxon>
        <taxon>Fagaceae</taxon>
        <taxon>Quercus</taxon>
    </lineage>
</organism>
<dbReference type="Proteomes" id="UP000594261">
    <property type="component" value="Chromosome 8"/>
</dbReference>
<dbReference type="Gramene" id="QL08p044828:mrna">
    <property type="protein sequence ID" value="QL08p044828:mrna:CDS:1"/>
    <property type="gene ID" value="QL08p044828"/>
</dbReference>
<feature type="transmembrane region" description="Helical" evidence="1">
    <location>
        <begin position="35"/>
        <end position="62"/>
    </location>
</feature>
<evidence type="ECO:0000313" key="2">
    <source>
        <dbReference type="EnsemblPlants" id="QL08p044828:mrna:CDS:1"/>
    </source>
</evidence>
<reference evidence="2 3" key="1">
    <citation type="journal article" date="2016" name="G3 (Bethesda)">
        <title>First Draft Assembly and Annotation of the Genome of a California Endemic Oak Quercus lobata Nee (Fagaceae).</title>
        <authorList>
            <person name="Sork V.L."/>
            <person name="Fitz-Gibbon S.T."/>
            <person name="Puiu D."/>
            <person name="Crepeau M."/>
            <person name="Gugger P.F."/>
            <person name="Sherman R."/>
            <person name="Stevens K."/>
            <person name="Langley C.H."/>
            <person name="Pellegrini M."/>
            <person name="Salzberg S.L."/>
        </authorList>
    </citation>
    <scope>NUCLEOTIDE SEQUENCE [LARGE SCALE GENOMIC DNA]</scope>
    <source>
        <strain evidence="2 3">cv. SW786</strain>
    </source>
</reference>
<evidence type="ECO:0000313" key="3">
    <source>
        <dbReference type="Proteomes" id="UP000594261"/>
    </source>
</evidence>
<proteinExistence type="predicted"/>
<dbReference type="EMBL" id="LRBV02000008">
    <property type="status" value="NOT_ANNOTATED_CDS"/>
    <property type="molecule type" value="Genomic_DNA"/>
</dbReference>
<protein>
    <submittedName>
        <fullName evidence="2">Uncharacterized protein</fullName>
    </submittedName>
</protein>
<accession>A0A7N2R9D5</accession>
<sequence>MAKKFWSLKKVMSKELRPGKFFPTFKWKRLDFQMAIVDGVVFKIVSVVEAVVLVSTLCFFYLCCGCHI</sequence>
<keyword evidence="1" id="KW-1133">Transmembrane helix</keyword>
<reference evidence="2" key="2">
    <citation type="submission" date="2021-01" db="UniProtKB">
        <authorList>
            <consortium name="EnsemblPlants"/>
        </authorList>
    </citation>
    <scope>IDENTIFICATION</scope>
</reference>
<keyword evidence="3" id="KW-1185">Reference proteome</keyword>
<dbReference type="AlphaFoldDB" id="A0A7N2R9D5"/>
<keyword evidence="1" id="KW-0472">Membrane</keyword>
<dbReference type="PANTHER" id="PTHR33726:SF8">
    <property type="entry name" value="TRANSMEMBRANE PROTEIN"/>
    <property type="match status" value="1"/>
</dbReference>
<dbReference type="InParanoid" id="A0A7N2R9D5"/>